<keyword evidence="1" id="KW-0614">Plasmid</keyword>
<accession>E0S3G2</accession>
<geneLocation type="plasmid" evidence="1 2">
    <name>pCY360</name>
</geneLocation>
<keyword evidence="2" id="KW-1185">Reference proteome</keyword>
<dbReference type="RefSeq" id="WP_013282594.1">
    <property type="nucleotide sequence ID" value="NC_014389.1"/>
</dbReference>
<evidence type="ECO:0000313" key="2">
    <source>
        <dbReference type="Proteomes" id="UP000001299"/>
    </source>
</evidence>
<dbReference type="EMBL" id="CP001812">
    <property type="protein sequence ID" value="ADL35944.1"/>
    <property type="molecule type" value="Genomic_DNA"/>
</dbReference>
<gene>
    <name evidence="1" type="ordered locus">bpr_II003</name>
</gene>
<evidence type="ECO:0000313" key="1">
    <source>
        <dbReference type="EMBL" id="ADL35944.1"/>
    </source>
</evidence>
<dbReference type="HOGENOM" id="CLU_1203010_0_0_9"/>
<organism evidence="1 2">
    <name type="scientific">Butyrivibrio proteoclasticus (strain ATCC 51982 / DSM 14932 / B316)</name>
    <name type="common">Clostridium proteoclasticum</name>
    <dbReference type="NCBI Taxonomy" id="515622"/>
    <lineage>
        <taxon>Bacteria</taxon>
        <taxon>Bacillati</taxon>
        <taxon>Bacillota</taxon>
        <taxon>Clostridia</taxon>
        <taxon>Lachnospirales</taxon>
        <taxon>Lachnospiraceae</taxon>
        <taxon>Butyrivibrio</taxon>
    </lineage>
</organism>
<reference evidence="1 2" key="1">
    <citation type="journal article" date="2010" name="PLoS ONE">
        <title>The glycobiome of the rumen bacterium Butyrivibrio proteoclasticus B316(T) highlights adaptation to a polysaccharide-rich environment.</title>
        <authorList>
            <person name="Kelly W.J."/>
            <person name="Leahy S.C."/>
            <person name="Altermann E."/>
            <person name="Yeoman C.J."/>
            <person name="Dunne J.C."/>
            <person name="Kong Z."/>
            <person name="Pacheco D.M."/>
            <person name="Li D."/>
            <person name="Noel S.J."/>
            <person name="Moon C.D."/>
            <person name="Cookson A.L."/>
            <person name="Attwood G.T."/>
        </authorList>
    </citation>
    <scope>NUCLEOTIDE SEQUENCE [LARGE SCALE GENOMIC DNA]</scope>
    <source>
        <strain evidence="2">ATCC 51982 / DSM 14932 / B316</strain>
        <plasmid evidence="2">Plasmid pCY360</plasmid>
    </source>
</reference>
<sequence length="230" mass="25724">MADTFILGTTGNGIGTLSKFLLKGILNDQKTRYKDDVSIVFDCSGVYEDIIPDGATIFSIQKGKPGLTCSKAREDGTFLPGDVFYIKTGFEPNIKIDEVLSDMEQVISNFWADKFSTGHDGFISLIVNAPQFYKTLGRIIALHNLRNNIWTFQSSEQLESIWKQRDLPCCYDNIVATSICDMQTATFIAELTGRTTENILSCCTAGERVLLVENGHLHLYNKEDCFSYIL</sequence>
<name>E0S3G2_BUTPB</name>
<dbReference type="Proteomes" id="UP000001299">
    <property type="component" value="Plasmid pCY360"/>
</dbReference>
<dbReference type="KEGG" id="bpb:bpr_II003"/>
<dbReference type="AlphaFoldDB" id="E0S3G2"/>
<protein>
    <submittedName>
        <fullName evidence="1">Uncharacterized protein</fullName>
    </submittedName>
</protein>
<proteinExistence type="predicted"/>